<reference evidence="1" key="1">
    <citation type="submission" date="2021-12" db="EMBL/GenBank/DDBJ databases">
        <authorList>
            <person name="Martin H S."/>
        </authorList>
    </citation>
    <scope>NUCLEOTIDE SEQUENCE</scope>
</reference>
<sequence length="173" mass="19264">MAKTVRKVKRGKGKDTKLPAIIITPPEDMKLDKDNNNKVEEPSKMNLNVNDLIAQLSQNSKASKEEIEVIQRKLLLQANQILKVNAFANQEPRVIGGTQKGPIGPIYGKPIQLYSNQDAQLVPEKLQESEVNKHRVNMLGTGSFFYETSSDDRSSSAHAAANRGECLYRSVIF</sequence>
<evidence type="ECO:0000313" key="2">
    <source>
        <dbReference type="Proteomes" id="UP000838878"/>
    </source>
</evidence>
<gene>
    <name evidence="1" type="ORF">BINO364_LOCUS12615</name>
</gene>
<protein>
    <submittedName>
        <fullName evidence="1">Uncharacterized protein</fullName>
    </submittedName>
</protein>
<dbReference type="OrthoDB" id="8188202at2759"/>
<accession>A0A8J9YGU3</accession>
<evidence type="ECO:0000313" key="1">
    <source>
        <dbReference type="EMBL" id="CAH0727241.1"/>
    </source>
</evidence>
<proteinExistence type="predicted"/>
<dbReference type="AlphaFoldDB" id="A0A8J9YGU3"/>
<feature type="non-terminal residue" evidence="1">
    <location>
        <position position="173"/>
    </location>
</feature>
<organism evidence="1 2">
    <name type="scientific">Brenthis ino</name>
    <name type="common">lesser marbled fritillary</name>
    <dbReference type="NCBI Taxonomy" id="405034"/>
    <lineage>
        <taxon>Eukaryota</taxon>
        <taxon>Metazoa</taxon>
        <taxon>Ecdysozoa</taxon>
        <taxon>Arthropoda</taxon>
        <taxon>Hexapoda</taxon>
        <taxon>Insecta</taxon>
        <taxon>Pterygota</taxon>
        <taxon>Neoptera</taxon>
        <taxon>Endopterygota</taxon>
        <taxon>Lepidoptera</taxon>
        <taxon>Glossata</taxon>
        <taxon>Ditrysia</taxon>
        <taxon>Papilionoidea</taxon>
        <taxon>Nymphalidae</taxon>
        <taxon>Heliconiinae</taxon>
        <taxon>Argynnini</taxon>
        <taxon>Brenthis</taxon>
    </lineage>
</organism>
<keyword evidence="2" id="KW-1185">Reference proteome</keyword>
<name>A0A8J9YGU3_9NEOP</name>
<dbReference type="EMBL" id="OV170226">
    <property type="protein sequence ID" value="CAH0727241.1"/>
    <property type="molecule type" value="Genomic_DNA"/>
</dbReference>
<dbReference type="Proteomes" id="UP000838878">
    <property type="component" value="Chromosome 6"/>
</dbReference>